<dbReference type="PROSITE" id="PS00211">
    <property type="entry name" value="ABC_TRANSPORTER_1"/>
    <property type="match status" value="2"/>
</dbReference>
<comment type="function">
    <text evidence="18">The UvrABC repair system catalyzes the recognition and processing of DNA lesions. UvrA is an ATPase and a DNA-binding protein. A damage recognition complex composed of 2 UvrA and 2 UvrB subunits scans DNA for abnormalities. When the presence of a lesion has been verified by UvrB, the UvrA molecules dissociate.</text>
</comment>
<dbReference type="Pfam" id="PF17760">
    <property type="entry name" value="UvrA_inter"/>
    <property type="match status" value="1"/>
</dbReference>
<dbReference type="InterPro" id="IPR027417">
    <property type="entry name" value="P-loop_NTPase"/>
</dbReference>
<dbReference type="CDD" id="cd03271">
    <property type="entry name" value="ABC_UvrA_II"/>
    <property type="match status" value="1"/>
</dbReference>
<keyword evidence="20" id="KW-0378">Hydrolase</keyword>
<protein>
    <recommendedName>
        <fullName evidence="16 18">UvrABC system protein A</fullName>
        <shortName evidence="18">UvrA protein</shortName>
    </recommendedName>
    <alternativeName>
        <fullName evidence="17 18">Excinuclease ABC subunit A</fullName>
    </alternativeName>
</protein>
<feature type="zinc finger region" description="C4-type" evidence="18">
    <location>
        <begin position="252"/>
        <end position="279"/>
    </location>
</feature>
<dbReference type="Gene3D" id="1.20.1580.10">
    <property type="entry name" value="ABC transporter ATPase like domain"/>
    <property type="match status" value="2"/>
</dbReference>
<evidence type="ECO:0000256" key="3">
    <source>
        <dbReference type="ARBA" id="ARBA00022723"/>
    </source>
</evidence>
<dbReference type="PROSITE" id="PS50893">
    <property type="entry name" value="ABC_TRANSPORTER_2"/>
    <property type="match status" value="1"/>
</dbReference>
<dbReference type="Proteomes" id="UP001057381">
    <property type="component" value="Chromosome"/>
</dbReference>
<evidence type="ECO:0000256" key="16">
    <source>
        <dbReference type="ARBA" id="ARBA00039316"/>
    </source>
</evidence>
<evidence type="ECO:0000256" key="14">
    <source>
        <dbReference type="ARBA" id="ARBA00023236"/>
    </source>
</evidence>
<dbReference type="GO" id="GO:0006289">
    <property type="term" value="P:nucleotide-excision repair"/>
    <property type="evidence" value="ECO:0007669"/>
    <property type="project" value="UniProtKB-UniRule"/>
</dbReference>
<dbReference type="GO" id="GO:0009380">
    <property type="term" value="C:excinuclease repair complex"/>
    <property type="evidence" value="ECO:0007669"/>
    <property type="project" value="InterPro"/>
</dbReference>
<dbReference type="GO" id="GO:0009381">
    <property type="term" value="F:excinuclease ABC activity"/>
    <property type="evidence" value="ECO:0007669"/>
    <property type="project" value="UniProtKB-UniRule"/>
</dbReference>
<keyword evidence="2 18" id="KW-0963">Cytoplasm</keyword>
<dbReference type="KEGG" id="mequ:KFV11_03005"/>
<dbReference type="AlphaFoldDB" id="A0A9Q9BXD8"/>
<accession>A0A9Q9BXD8</accession>
<dbReference type="RefSeq" id="WP_254250324.1">
    <property type="nucleotide sequence ID" value="NZ_CP073809.1"/>
</dbReference>
<evidence type="ECO:0000256" key="13">
    <source>
        <dbReference type="ARBA" id="ARBA00023204"/>
    </source>
</evidence>
<evidence type="ECO:0000256" key="7">
    <source>
        <dbReference type="ARBA" id="ARBA00022769"/>
    </source>
</evidence>
<comment type="subcellular location">
    <subcellularLocation>
        <location evidence="1 18">Cytoplasm</location>
    </subcellularLocation>
</comment>
<evidence type="ECO:0000256" key="6">
    <source>
        <dbReference type="ARBA" id="ARBA00022763"/>
    </source>
</evidence>
<dbReference type="GO" id="GO:0005524">
    <property type="term" value="F:ATP binding"/>
    <property type="evidence" value="ECO:0007669"/>
    <property type="project" value="UniProtKB-UniRule"/>
</dbReference>
<dbReference type="GO" id="GO:0005737">
    <property type="term" value="C:cytoplasm"/>
    <property type="evidence" value="ECO:0007669"/>
    <property type="project" value="UniProtKB-SubCell"/>
</dbReference>
<keyword evidence="13 18" id="KW-0234">DNA repair</keyword>
<proteinExistence type="inferred from homology"/>
<dbReference type="HAMAP" id="MF_00205">
    <property type="entry name" value="UvrA"/>
    <property type="match status" value="1"/>
</dbReference>
<dbReference type="InterPro" id="IPR017871">
    <property type="entry name" value="ABC_transporter-like_CS"/>
</dbReference>
<reference evidence="20" key="1">
    <citation type="submission" date="2021-04" db="EMBL/GenBank/DDBJ databases">
        <title>Complete Genome Sequences of Macrococcus spp. from dog and cattle.</title>
        <authorList>
            <person name="Schwendener S."/>
            <person name="Perreten V."/>
        </authorList>
    </citation>
    <scope>NUCLEOTIDE SEQUENCE</scope>
    <source>
        <strain evidence="20">Epi0143-OL</strain>
    </source>
</reference>
<dbReference type="InterPro" id="IPR013815">
    <property type="entry name" value="ATP_grasp_subdomain_1"/>
</dbReference>
<dbReference type="GO" id="GO:0009432">
    <property type="term" value="P:SOS response"/>
    <property type="evidence" value="ECO:0007669"/>
    <property type="project" value="UniProtKB-UniRule"/>
</dbReference>
<dbReference type="GO" id="GO:0008270">
    <property type="term" value="F:zinc ion binding"/>
    <property type="evidence" value="ECO:0007669"/>
    <property type="project" value="UniProtKB-UniRule"/>
</dbReference>
<evidence type="ECO:0000256" key="10">
    <source>
        <dbReference type="ARBA" id="ARBA00022840"/>
    </source>
</evidence>
<dbReference type="FunFam" id="3.40.50.300:FF:000028">
    <property type="entry name" value="UvrABC system protein A"/>
    <property type="match status" value="1"/>
</dbReference>
<evidence type="ECO:0000313" key="20">
    <source>
        <dbReference type="EMBL" id="UTH14347.1"/>
    </source>
</evidence>
<dbReference type="Gene3D" id="3.40.50.300">
    <property type="entry name" value="P-loop containing nucleotide triphosphate hydrolases"/>
    <property type="match status" value="2"/>
</dbReference>
<organism evidence="20 21">
    <name type="scientific">Macrococcus equipercicus</name>
    <dbReference type="NCBI Taxonomy" id="69967"/>
    <lineage>
        <taxon>Bacteria</taxon>
        <taxon>Bacillati</taxon>
        <taxon>Bacillota</taxon>
        <taxon>Bacilli</taxon>
        <taxon>Bacillales</taxon>
        <taxon>Staphylococcaceae</taxon>
        <taxon>Macrococcus</taxon>
    </lineage>
</organism>
<feature type="domain" description="ABC transporter" evidence="19">
    <location>
        <begin position="603"/>
        <end position="934"/>
    </location>
</feature>
<keyword evidence="4 18" id="KW-0677">Repeat</keyword>
<keyword evidence="12 18" id="KW-0238">DNA-binding</keyword>
<feature type="binding site" evidence="18">
    <location>
        <begin position="33"/>
        <end position="40"/>
    </location>
    <ligand>
        <name>ATP</name>
        <dbReference type="ChEBI" id="CHEBI:30616"/>
    </ligand>
</feature>
<keyword evidence="8 18" id="KW-0863">Zinc-finger</keyword>
<dbReference type="NCBIfam" id="NF001503">
    <property type="entry name" value="PRK00349.1"/>
    <property type="match status" value="1"/>
</dbReference>
<evidence type="ECO:0000256" key="2">
    <source>
        <dbReference type="ARBA" id="ARBA00022490"/>
    </source>
</evidence>
<dbReference type="Gene3D" id="3.30.1490.20">
    <property type="entry name" value="ATP-grasp fold, A domain"/>
    <property type="match status" value="1"/>
</dbReference>
<dbReference type="PANTHER" id="PTHR43152">
    <property type="entry name" value="UVRABC SYSTEM PROTEIN A"/>
    <property type="match status" value="1"/>
</dbReference>
<evidence type="ECO:0000256" key="15">
    <source>
        <dbReference type="ARBA" id="ARBA00038000"/>
    </source>
</evidence>
<keyword evidence="9 18" id="KW-0862">Zinc</keyword>
<dbReference type="InterPro" id="IPR041552">
    <property type="entry name" value="UvrA_DNA-bd"/>
</dbReference>
<keyword evidence="14 18" id="KW-0742">SOS response</keyword>
<evidence type="ECO:0000256" key="8">
    <source>
        <dbReference type="ARBA" id="ARBA00022771"/>
    </source>
</evidence>
<evidence type="ECO:0000256" key="1">
    <source>
        <dbReference type="ARBA" id="ARBA00004496"/>
    </source>
</evidence>
<dbReference type="GO" id="GO:0016887">
    <property type="term" value="F:ATP hydrolysis activity"/>
    <property type="evidence" value="ECO:0007669"/>
    <property type="project" value="InterPro"/>
</dbReference>
<feature type="zinc finger region" description="C4-type" evidence="18">
    <location>
        <begin position="737"/>
        <end position="763"/>
    </location>
</feature>
<evidence type="ECO:0000256" key="4">
    <source>
        <dbReference type="ARBA" id="ARBA00022737"/>
    </source>
</evidence>
<dbReference type="InterPro" id="IPR003439">
    <property type="entry name" value="ABC_transporter-like_ATP-bd"/>
</dbReference>
<dbReference type="InterPro" id="IPR041102">
    <property type="entry name" value="UvrA_inter"/>
</dbReference>
<dbReference type="GO" id="GO:0003677">
    <property type="term" value="F:DNA binding"/>
    <property type="evidence" value="ECO:0007669"/>
    <property type="project" value="UniProtKB-UniRule"/>
</dbReference>
<name>A0A9Q9BXD8_9STAP</name>
<evidence type="ECO:0000256" key="12">
    <source>
        <dbReference type="ARBA" id="ARBA00023125"/>
    </source>
</evidence>
<evidence type="ECO:0000256" key="18">
    <source>
        <dbReference type="HAMAP-Rule" id="MF_00205"/>
    </source>
</evidence>
<evidence type="ECO:0000256" key="5">
    <source>
        <dbReference type="ARBA" id="ARBA00022741"/>
    </source>
</evidence>
<comment type="similarity">
    <text evidence="15 18">Belongs to the ABC transporter superfamily. UvrA family.</text>
</comment>
<evidence type="ECO:0000256" key="17">
    <source>
        <dbReference type="ARBA" id="ARBA00042156"/>
    </source>
</evidence>
<feature type="binding site" evidence="18">
    <location>
        <begin position="638"/>
        <end position="645"/>
    </location>
    <ligand>
        <name>ATP</name>
        <dbReference type="ChEBI" id="CHEBI:30616"/>
    </ligand>
</feature>
<dbReference type="NCBIfam" id="TIGR00630">
    <property type="entry name" value="uvra"/>
    <property type="match status" value="1"/>
</dbReference>
<evidence type="ECO:0000256" key="9">
    <source>
        <dbReference type="ARBA" id="ARBA00022833"/>
    </source>
</evidence>
<gene>
    <name evidence="18 20" type="primary">uvrA</name>
    <name evidence="20" type="ORF">KFV11_03005</name>
</gene>
<keyword evidence="11 18" id="KW-0267">Excision nuclease</keyword>
<keyword evidence="7 18" id="KW-0228">DNA excision</keyword>
<keyword evidence="10 18" id="KW-0067">ATP-binding</keyword>
<dbReference type="InterPro" id="IPR004602">
    <property type="entry name" value="UvrA"/>
</dbReference>
<evidence type="ECO:0000259" key="19">
    <source>
        <dbReference type="PROSITE" id="PS50893"/>
    </source>
</evidence>
<dbReference type="Pfam" id="PF17755">
    <property type="entry name" value="UvrA_DNA-bind"/>
    <property type="match status" value="1"/>
</dbReference>
<dbReference type="FunFam" id="1.20.1580.10:FF:000002">
    <property type="entry name" value="UvrABC system protein A"/>
    <property type="match status" value="1"/>
</dbReference>
<dbReference type="EMBL" id="CP073809">
    <property type="protein sequence ID" value="UTH14347.1"/>
    <property type="molecule type" value="Genomic_DNA"/>
</dbReference>
<evidence type="ECO:0000256" key="11">
    <source>
        <dbReference type="ARBA" id="ARBA00022881"/>
    </source>
</evidence>
<evidence type="ECO:0000313" key="21">
    <source>
        <dbReference type="Proteomes" id="UP001057381"/>
    </source>
</evidence>
<comment type="subunit">
    <text evidence="18">Forms a heterotetramer with UvrB during the search for lesions.</text>
</comment>
<dbReference type="Gene3D" id="1.10.8.280">
    <property type="entry name" value="ABC transporter ATPase domain-like"/>
    <property type="match status" value="1"/>
</dbReference>
<dbReference type="PANTHER" id="PTHR43152:SF3">
    <property type="entry name" value="UVRABC SYSTEM PROTEIN A"/>
    <property type="match status" value="1"/>
</dbReference>
<dbReference type="SUPFAM" id="SSF52540">
    <property type="entry name" value="P-loop containing nucleoside triphosphate hydrolases"/>
    <property type="match status" value="2"/>
</dbReference>
<keyword evidence="3 18" id="KW-0479">Metal-binding</keyword>
<keyword evidence="5 18" id="KW-0547">Nucleotide-binding</keyword>
<keyword evidence="6 18" id="KW-0227">DNA damage</keyword>
<dbReference type="CDD" id="cd03270">
    <property type="entry name" value="ABC_UvrA_I"/>
    <property type="match status" value="1"/>
</dbReference>
<sequence length="942" mass="105053">MKNKEIVVKGARAHNLKNIDITIPRDKLVVMTGLSGSGKSSLAFDTIYAEGQRRYVESLSAYARQFLGQMDKPDVDTIEGLSPAISIDQKTTSNNPRSTVATVTEIYDYLRLLYARIGTPYCPIHDIKIESQTIQQMVDHVMALEERTKIQVLAPLVRGRKGTHKKLIEDISKKGYARLKINGEMHDAGDDIDLPKTHAHDIDVVVDRLVVKPGIESRLADSLENALQLAEGNVLIDVIGDKELKFSEHHACPVCGFSIDKLEPRMFSFNSPFGACPDCDGLGIKLTVDISLVIPDESKSLQDGVLVPWQPISSEYYPNLLKQTCKHYKIDMKKPFNQLSAEERDIILYGGPDTIAYKFKQDNRVSRTRSMKFEGIVNNIERRFKETPSEYTREQMRKYMTDEKCETCHGYRLNEQAMAVKINDEHIGQTVRRSIGESAAYFNSLDLTEKEQMISNLILKEITERLSFLNNVGLEYLTLNRMAGTLSGGEAQRIRLATQIGSRLTGVLYILDEPSIGLHQRDNDRLIATLQSMRDMGNTLIVVEHDEDTMLAADYLIDIGPGAGVHGGQIVSQGTPKQVMKDKKSLTGQYLSGKKKIELPTERRKPDGRYISVKGASSNNLQDVDVDIPLGMMTVVTGVSGSGKSTLVNDVIYKGLAQKLYKTKAKPGPHRSIDGAEQIEKIIDIDQSPIGRTPRSNPATYTGVFDDIRDVFSQTNEAKLRGYQKGRFSFNVKGGRCEACRGDGIIKIEMHFLPDVYVPCEVCDGKRYNRETLEVTYKDKNISDVLDMTVEDAYYFFENIPKINRKLKTIVDVGLGYVKLGQPATTLSGGEAQRVKLASELHRRSNGRSLYILDEPTTGLHVDDVARLLKVLHQLVDNGDTVIIIEHNLDVIKTADYIIDLGPEGGSGGGQIIAQGTPEVIMETAASYTGKYLKQLVERMHQ</sequence>